<evidence type="ECO:0000256" key="8">
    <source>
        <dbReference type="ARBA" id="ARBA00023229"/>
    </source>
</evidence>
<keyword evidence="7 10" id="KW-0067">ATP-binding</keyword>
<dbReference type="Pfam" id="PF00288">
    <property type="entry name" value="GHMP_kinases_N"/>
    <property type="match status" value="1"/>
</dbReference>
<evidence type="ECO:0000256" key="6">
    <source>
        <dbReference type="ARBA" id="ARBA00022777"/>
    </source>
</evidence>
<dbReference type="Gene3D" id="3.30.70.890">
    <property type="entry name" value="GHMP kinase, C-terminal domain"/>
    <property type="match status" value="1"/>
</dbReference>
<comment type="function">
    <text evidence="10">Catalyzes the phosphorylation of the position 2 hydroxy group of 4-diphosphocytidyl-2C-methyl-D-erythritol.</text>
</comment>
<gene>
    <name evidence="10 13" type="primary">ispE</name>
    <name evidence="13" type="ORF">ACFOEE_04350</name>
</gene>
<keyword evidence="8 10" id="KW-0414">Isoprene biosynthesis</keyword>
<dbReference type="PIRSF" id="PIRSF010376">
    <property type="entry name" value="IspE"/>
    <property type="match status" value="1"/>
</dbReference>
<dbReference type="NCBIfam" id="TIGR00154">
    <property type="entry name" value="ispE"/>
    <property type="match status" value="1"/>
</dbReference>
<dbReference type="EC" id="2.7.1.148" evidence="2 10"/>
<feature type="active site" evidence="10">
    <location>
        <position position="11"/>
    </location>
</feature>
<evidence type="ECO:0000256" key="3">
    <source>
        <dbReference type="ARBA" id="ARBA00017473"/>
    </source>
</evidence>
<dbReference type="InterPro" id="IPR006204">
    <property type="entry name" value="GHMP_kinase_N_dom"/>
</dbReference>
<comment type="catalytic activity">
    <reaction evidence="10">
        <text>4-CDP-2-C-methyl-D-erythritol + ATP = 4-CDP-2-C-methyl-D-erythritol 2-phosphate + ADP + H(+)</text>
        <dbReference type="Rhea" id="RHEA:18437"/>
        <dbReference type="ChEBI" id="CHEBI:15378"/>
        <dbReference type="ChEBI" id="CHEBI:30616"/>
        <dbReference type="ChEBI" id="CHEBI:57823"/>
        <dbReference type="ChEBI" id="CHEBI:57919"/>
        <dbReference type="ChEBI" id="CHEBI:456216"/>
        <dbReference type="EC" id="2.7.1.148"/>
    </reaction>
</comment>
<dbReference type="SUPFAM" id="SSF55060">
    <property type="entry name" value="GHMP Kinase, C-terminal domain"/>
    <property type="match status" value="1"/>
</dbReference>
<comment type="similarity">
    <text evidence="1 10">Belongs to the GHMP kinase family. IspE subfamily.</text>
</comment>
<evidence type="ECO:0000256" key="4">
    <source>
        <dbReference type="ARBA" id="ARBA00022679"/>
    </source>
</evidence>
<dbReference type="RefSeq" id="WP_377121304.1">
    <property type="nucleotide sequence ID" value="NZ_JBHRSD010000010.1"/>
</dbReference>
<keyword evidence="5 10" id="KW-0547">Nucleotide-binding</keyword>
<keyword evidence="6 10" id="KW-0418">Kinase</keyword>
<reference evidence="14" key="1">
    <citation type="journal article" date="2019" name="Int. J. Syst. Evol. Microbiol.">
        <title>The Global Catalogue of Microorganisms (GCM) 10K type strain sequencing project: providing services to taxonomists for standard genome sequencing and annotation.</title>
        <authorList>
            <consortium name="The Broad Institute Genomics Platform"/>
            <consortium name="The Broad Institute Genome Sequencing Center for Infectious Disease"/>
            <person name="Wu L."/>
            <person name="Ma J."/>
        </authorList>
    </citation>
    <scope>NUCLEOTIDE SEQUENCE [LARGE SCALE GENOMIC DNA]</scope>
    <source>
        <strain evidence="14">KCTC 42730</strain>
    </source>
</reference>
<dbReference type="GO" id="GO:0050515">
    <property type="term" value="F:4-(cytidine 5'-diphospho)-2-C-methyl-D-erythritol kinase activity"/>
    <property type="evidence" value="ECO:0007669"/>
    <property type="project" value="UniProtKB-EC"/>
</dbReference>
<feature type="domain" description="GHMP kinase C-terminal" evidence="12">
    <location>
        <begin position="205"/>
        <end position="259"/>
    </location>
</feature>
<dbReference type="InterPro" id="IPR004424">
    <property type="entry name" value="IspE"/>
</dbReference>
<dbReference type="PANTHER" id="PTHR43527:SF2">
    <property type="entry name" value="4-DIPHOSPHOCYTIDYL-2-C-METHYL-D-ERYTHRITOL KINASE, CHLOROPLASTIC"/>
    <property type="match status" value="1"/>
</dbReference>
<accession>A0ABV7CGG6</accession>
<dbReference type="Pfam" id="PF08544">
    <property type="entry name" value="GHMP_kinases_C"/>
    <property type="match status" value="1"/>
</dbReference>
<evidence type="ECO:0000256" key="10">
    <source>
        <dbReference type="HAMAP-Rule" id="MF_00061"/>
    </source>
</evidence>
<evidence type="ECO:0000256" key="5">
    <source>
        <dbReference type="ARBA" id="ARBA00022741"/>
    </source>
</evidence>
<evidence type="ECO:0000256" key="2">
    <source>
        <dbReference type="ARBA" id="ARBA00012052"/>
    </source>
</evidence>
<dbReference type="InterPro" id="IPR020568">
    <property type="entry name" value="Ribosomal_Su5_D2-typ_SF"/>
</dbReference>
<dbReference type="InterPro" id="IPR013750">
    <property type="entry name" value="GHMP_kinase_C_dom"/>
</dbReference>
<organism evidence="13 14">
    <name type="scientific">Pseudoalteromonas fenneropenaei</name>
    <dbReference type="NCBI Taxonomy" id="1737459"/>
    <lineage>
        <taxon>Bacteria</taxon>
        <taxon>Pseudomonadati</taxon>
        <taxon>Pseudomonadota</taxon>
        <taxon>Gammaproteobacteria</taxon>
        <taxon>Alteromonadales</taxon>
        <taxon>Pseudoalteromonadaceae</taxon>
        <taxon>Pseudoalteromonas</taxon>
    </lineage>
</organism>
<protein>
    <recommendedName>
        <fullName evidence="3 10">4-diphosphocytidyl-2-C-methyl-D-erythritol kinase</fullName>
        <shortName evidence="10">CMK</shortName>
        <ecNumber evidence="2 10">2.7.1.148</ecNumber>
    </recommendedName>
    <alternativeName>
        <fullName evidence="9 10">4-(cytidine-5'-diphospho)-2-C-methyl-D-erythritol kinase</fullName>
    </alternativeName>
</protein>
<keyword evidence="4 10" id="KW-0808">Transferase</keyword>
<evidence type="ECO:0000313" key="14">
    <source>
        <dbReference type="Proteomes" id="UP001595453"/>
    </source>
</evidence>
<dbReference type="EMBL" id="JBHRSD010000010">
    <property type="protein sequence ID" value="MFC3031749.1"/>
    <property type="molecule type" value="Genomic_DNA"/>
</dbReference>
<sequence length="280" mass="30418">MTELTLLAPAKLNLFLHVNGRRDDGYHELETLFTFLNYGDTLHFALCEQDHISISGAPADIPLHDNLIYKAAQKLIPYRKIQQGLDIQLVKRLPMGGGVGGGSSDAATTLLAVNKLWQCGLNINQLAALGVTLGADVPVFVRGLSAHAQGIGEQLKPVKLPEKAYLVVSPGVHVSTAAIFTHPDLPRTTPKLKSGWQLSETRNDCEMLVKKLYPEVEKTLLWLLKYAPSKMTGTGACCFAEFDSVAAAERVLQQLPANWQGFVATSANRSPAHTQLDVAL</sequence>
<name>A0ABV7CGG6_9GAMM</name>
<dbReference type="Gene3D" id="3.30.230.10">
    <property type="match status" value="1"/>
</dbReference>
<feature type="active site" evidence="10">
    <location>
        <position position="136"/>
    </location>
</feature>
<dbReference type="InterPro" id="IPR014721">
    <property type="entry name" value="Ribsml_uS5_D2-typ_fold_subgr"/>
</dbReference>
<feature type="binding site" evidence="10">
    <location>
        <begin position="94"/>
        <end position="104"/>
    </location>
    <ligand>
        <name>ATP</name>
        <dbReference type="ChEBI" id="CHEBI:30616"/>
    </ligand>
</feature>
<comment type="pathway">
    <text evidence="10">Isoprenoid biosynthesis; isopentenyl diphosphate biosynthesis via DXP pathway; isopentenyl diphosphate from 1-deoxy-D-xylulose 5-phosphate: step 3/6.</text>
</comment>
<feature type="domain" description="GHMP kinase N-terminal" evidence="11">
    <location>
        <begin position="66"/>
        <end position="143"/>
    </location>
</feature>
<evidence type="ECO:0000259" key="12">
    <source>
        <dbReference type="Pfam" id="PF08544"/>
    </source>
</evidence>
<dbReference type="Proteomes" id="UP001595453">
    <property type="component" value="Unassembled WGS sequence"/>
</dbReference>
<evidence type="ECO:0000256" key="1">
    <source>
        <dbReference type="ARBA" id="ARBA00009684"/>
    </source>
</evidence>
<evidence type="ECO:0000256" key="7">
    <source>
        <dbReference type="ARBA" id="ARBA00022840"/>
    </source>
</evidence>
<keyword evidence="14" id="KW-1185">Reference proteome</keyword>
<evidence type="ECO:0000313" key="13">
    <source>
        <dbReference type="EMBL" id="MFC3031749.1"/>
    </source>
</evidence>
<dbReference type="PANTHER" id="PTHR43527">
    <property type="entry name" value="4-DIPHOSPHOCYTIDYL-2-C-METHYL-D-ERYTHRITOL KINASE, CHLOROPLASTIC"/>
    <property type="match status" value="1"/>
</dbReference>
<dbReference type="InterPro" id="IPR036554">
    <property type="entry name" value="GHMP_kinase_C_sf"/>
</dbReference>
<comment type="caution">
    <text evidence="13">The sequence shown here is derived from an EMBL/GenBank/DDBJ whole genome shotgun (WGS) entry which is preliminary data.</text>
</comment>
<evidence type="ECO:0000259" key="11">
    <source>
        <dbReference type="Pfam" id="PF00288"/>
    </source>
</evidence>
<evidence type="ECO:0000256" key="9">
    <source>
        <dbReference type="ARBA" id="ARBA00032554"/>
    </source>
</evidence>
<proteinExistence type="inferred from homology"/>
<dbReference type="SUPFAM" id="SSF54211">
    <property type="entry name" value="Ribosomal protein S5 domain 2-like"/>
    <property type="match status" value="1"/>
</dbReference>
<dbReference type="HAMAP" id="MF_00061">
    <property type="entry name" value="IspE"/>
    <property type="match status" value="1"/>
</dbReference>
<dbReference type="NCBIfam" id="NF011202">
    <property type="entry name" value="PRK14608.1"/>
    <property type="match status" value="1"/>
</dbReference>